<dbReference type="InterPro" id="IPR009057">
    <property type="entry name" value="Homeodomain-like_sf"/>
</dbReference>
<dbReference type="EMBL" id="JABFJV010000074">
    <property type="protein sequence ID" value="NOK34548.1"/>
    <property type="molecule type" value="Genomic_DNA"/>
</dbReference>
<keyword evidence="2" id="KW-1185">Reference proteome</keyword>
<gene>
    <name evidence="1" type="ORF">HMI49_15210</name>
</gene>
<organism evidence="1 2">
    <name type="scientific">Corallococcus exercitus</name>
    <dbReference type="NCBI Taxonomy" id="2316736"/>
    <lineage>
        <taxon>Bacteria</taxon>
        <taxon>Pseudomonadati</taxon>
        <taxon>Myxococcota</taxon>
        <taxon>Myxococcia</taxon>
        <taxon>Myxococcales</taxon>
        <taxon>Cystobacterineae</taxon>
        <taxon>Myxococcaceae</taxon>
        <taxon>Corallococcus</taxon>
    </lineage>
</organism>
<dbReference type="Proteomes" id="UP000563426">
    <property type="component" value="Unassembled WGS sequence"/>
</dbReference>
<evidence type="ECO:0000313" key="1">
    <source>
        <dbReference type="EMBL" id="NOK34548.1"/>
    </source>
</evidence>
<evidence type="ECO:0000313" key="2">
    <source>
        <dbReference type="Proteomes" id="UP000563426"/>
    </source>
</evidence>
<protein>
    <recommendedName>
        <fullName evidence="3">Transposase</fullName>
    </recommendedName>
</protein>
<dbReference type="RefSeq" id="WP_171435606.1">
    <property type="nucleotide sequence ID" value="NZ_JABFJV010000074.1"/>
</dbReference>
<comment type="caution">
    <text evidence="1">The sequence shown here is derived from an EMBL/GenBank/DDBJ whole genome shotgun (WGS) entry which is preliminary data.</text>
</comment>
<reference evidence="1 2" key="1">
    <citation type="submission" date="2020-05" db="EMBL/GenBank/DDBJ databases">
        <authorList>
            <person name="Whitworth D."/>
        </authorList>
    </citation>
    <scope>NUCLEOTIDE SEQUENCE [LARGE SCALE GENOMIC DNA]</scope>
    <source>
        <strain evidence="1 2">AB043B</strain>
    </source>
</reference>
<evidence type="ECO:0008006" key="3">
    <source>
        <dbReference type="Google" id="ProtNLM"/>
    </source>
</evidence>
<sequence>MRRLPTCWALAKATVSRVLRLYRETGDVVPRPKGGGRLSPIRGKVATELKRLVAQKLDATVRELMAELTARTGIATSRPFMQRAMHRLGFSHKKRSFTACERDAPQTSGAAVSLRHY</sequence>
<accession>A0A7Y4KIQ5</accession>
<name>A0A7Y4KIQ5_9BACT</name>
<proteinExistence type="predicted"/>
<dbReference type="SUPFAM" id="SSF46689">
    <property type="entry name" value="Homeodomain-like"/>
    <property type="match status" value="1"/>
</dbReference>
<dbReference type="AlphaFoldDB" id="A0A7Y4KIQ5"/>